<dbReference type="RefSeq" id="WP_368380652.1">
    <property type="nucleotide sequence ID" value="NZ_JBFRYA010000004.1"/>
</dbReference>
<comment type="caution">
    <text evidence="1">The sequence shown here is derived from an EMBL/GenBank/DDBJ whole genome shotgun (WGS) entry which is preliminary data.</text>
</comment>
<gene>
    <name evidence="1" type="ORF">AB4876_05555</name>
</gene>
<reference evidence="1 2" key="1">
    <citation type="journal article" date="2011" name="Int. J. Syst. Evol. Microbiol.">
        <title>Zhongshania antarctica gen. nov., sp. nov. and Zhongshania guokunii sp. nov., gammaproteobacteria respectively isolated from coastal attached (fast) ice and surface seawater of the Antarctic.</title>
        <authorList>
            <person name="Li H.J."/>
            <person name="Zhang X.Y."/>
            <person name="Chen C.X."/>
            <person name="Zhang Y.J."/>
            <person name="Gao Z.M."/>
            <person name="Yu Y."/>
            <person name="Chen X.L."/>
            <person name="Chen B."/>
            <person name="Zhang Y.Z."/>
        </authorList>
    </citation>
    <scope>NUCLEOTIDE SEQUENCE [LARGE SCALE GENOMIC DNA]</scope>
    <source>
        <strain evidence="1 2">ZS6-22T</strain>
    </source>
</reference>
<dbReference type="InterPro" id="IPR027417">
    <property type="entry name" value="P-loop_NTPase"/>
</dbReference>
<keyword evidence="2" id="KW-1185">Reference proteome</keyword>
<dbReference type="Gene3D" id="3.40.50.300">
    <property type="entry name" value="P-loop containing nucleotide triphosphate hydrolases"/>
    <property type="match status" value="1"/>
</dbReference>
<evidence type="ECO:0000313" key="1">
    <source>
        <dbReference type="EMBL" id="MEX1668367.1"/>
    </source>
</evidence>
<name>A0ABV3U515_9GAMM</name>
<evidence type="ECO:0000313" key="2">
    <source>
        <dbReference type="Proteomes" id="UP001557485"/>
    </source>
</evidence>
<accession>A0ABV3U515</accession>
<dbReference type="SUPFAM" id="SSF52540">
    <property type="entry name" value="P-loop containing nucleoside triphosphate hydrolases"/>
    <property type="match status" value="1"/>
</dbReference>
<dbReference type="Proteomes" id="UP001557485">
    <property type="component" value="Unassembled WGS sequence"/>
</dbReference>
<protein>
    <submittedName>
        <fullName evidence="1">Uncharacterized protein</fullName>
    </submittedName>
</protein>
<proteinExistence type="predicted"/>
<dbReference type="EMBL" id="JBFRYA010000004">
    <property type="protein sequence ID" value="MEX1668367.1"/>
    <property type="molecule type" value="Genomic_DNA"/>
</dbReference>
<sequence>MINLDTVIRTVSAPCSSGKTYSTCKYLAEQEKRSNWLYVAPSKKLLSQTKTQLVEHGLKPVLITSDTHKNNVVGAIMRHMACSEESGSILLITWQSYQILPFFENNQNWRVIIDEVPQVDNFYALNLRQHMDELTKFVQIGEVVNETLATVIPIDSGELKRHLERSDDLTKTIHPFLSDVLSPNRDVFVDLKTWGDFAERGDFGKKDATTRIYFISMLNPLLFEGHTLLGANIEDSLLYSWLRNYHSAEFKTNHQINKNLRFTAHPPQVGERLRINYLLRDRGFSKYLAGKPLKDDGRTWMEALDKAALIAIKGRPFLFSVNADYSGELFNAPNGTQIPVVSHGLNSYMDHNILYFPVALNRAPRHLHMLNELGMDGEMVKNSTIHEVIYQALMRTALRNPESDVVVECIVPEFTSALRLCRAFGTMSAKWIGDEEFVKKIAMTSSQRTRKANAGKRHNRHNRLNLNLPHSDNFSLITKEREEHMAEQGSGYAPLYAVTFHKDIYEKIGDDFYLDYFEPNEFVREMRSYSKQVIEEKTATYMINSTVFEKRNNADEGLRCQANYLESSMMILDFDNGDLSIDDFIDIFWNKAGRGNKRSFLIANSFSRSSEQPNRFRVFMLYKQPATSLDAHKAVFDSIVNRLEHSGYDSISSGLDRACRTGNQSFYMPCTNAENRDWHYFNAFGCTTRGVDRHGVDPYVYLRTAIKPSSEITKVVGIHDKAKDEVKKPIVEWKEEINGMSWGRRKVVYSFALALVTHHKLSQCEVERHLYALANGDPNLDSHIEGALSSLKNKGYLASPAAA</sequence>
<organism evidence="1 2">
    <name type="scientific">Zhongshania guokunii</name>
    <dbReference type="NCBI Taxonomy" id="641783"/>
    <lineage>
        <taxon>Bacteria</taxon>
        <taxon>Pseudomonadati</taxon>
        <taxon>Pseudomonadota</taxon>
        <taxon>Gammaproteobacteria</taxon>
        <taxon>Cellvibrionales</taxon>
        <taxon>Spongiibacteraceae</taxon>
        <taxon>Zhongshania</taxon>
    </lineage>
</organism>